<dbReference type="AlphaFoldDB" id="A0A0H1BGR0"/>
<feature type="compositionally biased region" description="Low complexity" evidence="1">
    <location>
        <begin position="10"/>
        <end position="24"/>
    </location>
</feature>
<sequence>MPRSEDEGQELQGQGVQGQGVHLSGQERSRQGYHFRETKMKSQPRRQLSEAERSLIASASRNPRYHLQRQAAPAPAPGPAPAPAPVETTKGSSESIRVREILPAADGHQSDQNTDAATRESDATQTNEPQNIQPIDTPAAELPDQMTEDEIKDGVTSECNAVESEDSPSRPV</sequence>
<feature type="region of interest" description="Disordered" evidence="1">
    <location>
        <begin position="1"/>
        <end position="172"/>
    </location>
</feature>
<evidence type="ECO:0000256" key="1">
    <source>
        <dbReference type="SAM" id="MobiDB-lite"/>
    </source>
</evidence>
<keyword evidence="3" id="KW-1185">Reference proteome</keyword>
<proteinExistence type="predicted"/>
<evidence type="ECO:0000313" key="3">
    <source>
        <dbReference type="Proteomes" id="UP000053573"/>
    </source>
</evidence>
<dbReference type="OrthoDB" id="4188725at2759"/>
<feature type="compositionally biased region" description="Pro residues" evidence="1">
    <location>
        <begin position="74"/>
        <end position="84"/>
    </location>
</feature>
<dbReference type="EMBL" id="LDEV01001993">
    <property type="protein sequence ID" value="KLJ10525.1"/>
    <property type="molecule type" value="Genomic_DNA"/>
</dbReference>
<protein>
    <submittedName>
        <fullName evidence="2">Uncharacterized protein</fullName>
    </submittedName>
</protein>
<reference evidence="3" key="1">
    <citation type="journal article" date="2015" name="PLoS Genet.">
        <title>The dynamic genome and transcriptome of the human fungal pathogen Blastomyces and close relative Emmonsia.</title>
        <authorList>
            <person name="Munoz J.F."/>
            <person name="Gauthier G.M."/>
            <person name="Desjardins C.A."/>
            <person name="Gallo J.E."/>
            <person name="Holder J."/>
            <person name="Sullivan T.D."/>
            <person name="Marty A.J."/>
            <person name="Carmen J.C."/>
            <person name="Chen Z."/>
            <person name="Ding L."/>
            <person name="Gujja S."/>
            <person name="Magrini V."/>
            <person name="Misas E."/>
            <person name="Mitreva M."/>
            <person name="Priest M."/>
            <person name="Saif S."/>
            <person name="Whiston E.A."/>
            <person name="Young S."/>
            <person name="Zeng Q."/>
            <person name="Goldman W.E."/>
            <person name="Mardis E.R."/>
            <person name="Taylor J.W."/>
            <person name="McEwen J.G."/>
            <person name="Clay O.K."/>
            <person name="Klein B.S."/>
            <person name="Cuomo C.A."/>
        </authorList>
    </citation>
    <scope>NUCLEOTIDE SEQUENCE [LARGE SCALE GENOMIC DNA]</scope>
    <source>
        <strain evidence="3">UAMH 139</strain>
    </source>
</reference>
<feature type="compositionally biased region" description="Polar residues" evidence="1">
    <location>
        <begin position="123"/>
        <end position="134"/>
    </location>
</feature>
<feature type="compositionally biased region" description="Basic and acidic residues" evidence="1">
    <location>
        <begin position="25"/>
        <end position="40"/>
    </location>
</feature>
<dbReference type="Proteomes" id="UP000053573">
    <property type="component" value="Unassembled WGS sequence"/>
</dbReference>
<name>A0A0H1BGR0_9EURO</name>
<accession>A0A0H1BGR0</accession>
<gene>
    <name evidence="2" type="ORF">EMPG_14095</name>
</gene>
<evidence type="ECO:0000313" key="2">
    <source>
        <dbReference type="EMBL" id="KLJ10525.1"/>
    </source>
</evidence>
<organism evidence="2 3">
    <name type="scientific">Blastomyces silverae</name>
    <dbReference type="NCBI Taxonomy" id="2060906"/>
    <lineage>
        <taxon>Eukaryota</taxon>
        <taxon>Fungi</taxon>
        <taxon>Dikarya</taxon>
        <taxon>Ascomycota</taxon>
        <taxon>Pezizomycotina</taxon>
        <taxon>Eurotiomycetes</taxon>
        <taxon>Eurotiomycetidae</taxon>
        <taxon>Onygenales</taxon>
        <taxon>Ajellomycetaceae</taxon>
        <taxon>Blastomyces</taxon>
    </lineage>
</organism>
<comment type="caution">
    <text evidence="2">The sequence shown here is derived from an EMBL/GenBank/DDBJ whole genome shotgun (WGS) entry which is preliminary data.</text>
</comment>